<sequence length="94" mass="10421">MAGNNSFLTIQALKELLAHRGYDPAGLKKPEMNTALIDLNQERPASTPRESPFSLAAQTGQNVLSQRVRECLAFYGPYTSPEVVNRIMVEAEKE</sequence>
<evidence type="ECO:0000313" key="1">
    <source>
        <dbReference type="EMBL" id="CAH2305451.1"/>
    </source>
</evidence>
<dbReference type="EMBL" id="OW240918">
    <property type="protein sequence ID" value="CAH2305451.1"/>
    <property type="molecule type" value="Genomic_DNA"/>
</dbReference>
<proteinExistence type="predicted"/>
<organism evidence="1 2">
    <name type="scientific">Pelobates cultripes</name>
    <name type="common">Western spadefoot toad</name>
    <dbReference type="NCBI Taxonomy" id="61616"/>
    <lineage>
        <taxon>Eukaryota</taxon>
        <taxon>Metazoa</taxon>
        <taxon>Chordata</taxon>
        <taxon>Craniata</taxon>
        <taxon>Vertebrata</taxon>
        <taxon>Euteleostomi</taxon>
        <taxon>Amphibia</taxon>
        <taxon>Batrachia</taxon>
        <taxon>Anura</taxon>
        <taxon>Pelobatoidea</taxon>
        <taxon>Pelobatidae</taxon>
        <taxon>Pelobates</taxon>
    </lineage>
</organism>
<dbReference type="AlphaFoldDB" id="A0AAD1SQ19"/>
<keyword evidence="2" id="KW-1185">Reference proteome</keyword>
<reference evidence="1" key="1">
    <citation type="submission" date="2022-03" db="EMBL/GenBank/DDBJ databases">
        <authorList>
            <person name="Alioto T."/>
            <person name="Alioto T."/>
            <person name="Gomez Garrido J."/>
        </authorList>
    </citation>
    <scope>NUCLEOTIDE SEQUENCE</scope>
</reference>
<gene>
    <name evidence="1" type="ORF">PECUL_23A032933</name>
</gene>
<name>A0AAD1SQ19_PELCU</name>
<protein>
    <submittedName>
        <fullName evidence="1">Uncharacterized protein</fullName>
    </submittedName>
</protein>
<evidence type="ECO:0000313" key="2">
    <source>
        <dbReference type="Proteomes" id="UP001295444"/>
    </source>
</evidence>
<dbReference type="Proteomes" id="UP001295444">
    <property type="component" value="Chromosome 07"/>
</dbReference>
<accession>A0AAD1SQ19</accession>